<dbReference type="GO" id="GO:0047474">
    <property type="term" value="F:long-chain fatty acid--protein ligase activity"/>
    <property type="evidence" value="ECO:0007669"/>
    <property type="project" value="InterPro"/>
</dbReference>
<dbReference type="RefSeq" id="WP_090248438.1">
    <property type="nucleotide sequence ID" value="NZ_FPAS01000002.1"/>
</dbReference>
<dbReference type="Proteomes" id="UP000236454">
    <property type="component" value="Unassembled WGS sequence"/>
</dbReference>
<dbReference type="InterPro" id="IPR042099">
    <property type="entry name" value="ANL_N_sf"/>
</dbReference>
<dbReference type="STRING" id="477690.SAMN05216474_1764"/>
<protein>
    <submittedName>
        <fullName evidence="2">Acyl-protein synthetase, LuxE</fullName>
    </submittedName>
</protein>
<evidence type="ECO:0000259" key="1">
    <source>
        <dbReference type="Pfam" id="PF04443"/>
    </source>
</evidence>
<dbReference type="Pfam" id="PF04443">
    <property type="entry name" value="LuxE"/>
    <property type="match status" value="1"/>
</dbReference>
<organism evidence="2 3">
    <name type="scientific">Lishizhenia tianjinensis</name>
    <dbReference type="NCBI Taxonomy" id="477690"/>
    <lineage>
        <taxon>Bacteria</taxon>
        <taxon>Pseudomonadati</taxon>
        <taxon>Bacteroidota</taxon>
        <taxon>Flavobacteriia</taxon>
        <taxon>Flavobacteriales</taxon>
        <taxon>Crocinitomicaceae</taxon>
        <taxon>Lishizhenia</taxon>
    </lineage>
</organism>
<proteinExistence type="predicted"/>
<dbReference type="EMBL" id="FPAS01000002">
    <property type="protein sequence ID" value="SFT68139.1"/>
    <property type="molecule type" value="Genomic_DNA"/>
</dbReference>
<feature type="domain" description="Acyl-protein synthetase LuxE" evidence="1">
    <location>
        <begin position="18"/>
        <end position="323"/>
    </location>
</feature>
<dbReference type="OrthoDB" id="182577at2"/>
<accession>A0A1I6ZZQ2</accession>
<gene>
    <name evidence="2" type="ORF">SAMN05216474_1764</name>
</gene>
<evidence type="ECO:0000313" key="2">
    <source>
        <dbReference type="EMBL" id="SFT68139.1"/>
    </source>
</evidence>
<keyword evidence="3" id="KW-1185">Reference proteome</keyword>
<dbReference type="InterPro" id="IPR007534">
    <property type="entry name" value="LuxE"/>
</dbReference>
<reference evidence="2 3" key="1">
    <citation type="submission" date="2016-10" db="EMBL/GenBank/DDBJ databases">
        <authorList>
            <person name="de Groot N.N."/>
        </authorList>
    </citation>
    <scope>NUCLEOTIDE SEQUENCE [LARGE SCALE GENOMIC DNA]</scope>
    <source>
        <strain evidence="2 3">CGMCC 1.7005</strain>
    </source>
</reference>
<dbReference type="AlphaFoldDB" id="A0A1I6ZZQ2"/>
<evidence type="ECO:0000313" key="3">
    <source>
        <dbReference type="Proteomes" id="UP000236454"/>
    </source>
</evidence>
<name>A0A1I6ZZQ2_9FLAO</name>
<sequence length="325" mass="36741">MQDIAERIFSIQTPAEFETCALEVFKHQYQHNKVYRKFCDLLGRTHPKNIEEIPFLPISFFKTERVVCDYVQTQKVFKSSGTTGMVRSEHHVHDLSLYETSFMKAYTSFLGDVKDHVVIALLPSYVAQGESSLLYMVDHLIQASGNESSGYFLDDIAHLENHISKIRTEQPKKRVVLFGVSYALLDFADLKPNLEGCVVIETGGMKGRRKEMLKEELHDVLSKAFNIPVISSEYGMTELLSQAYSVEEQIFKSPPWMDVRIRAVSDALSFNKKGKTGGVNVIDLANLHSCSFIATQDLGKRVEGGFKILGRFENSDIRGCNLLVQ</sequence>
<dbReference type="GO" id="GO:0008218">
    <property type="term" value="P:bioluminescence"/>
    <property type="evidence" value="ECO:0007669"/>
    <property type="project" value="InterPro"/>
</dbReference>
<dbReference type="Gene3D" id="3.40.50.12780">
    <property type="entry name" value="N-terminal domain of ligase-like"/>
    <property type="match status" value="1"/>
</dbReference>